<protein>
    <recommendedName>
        <fullName evidence="4">RNA-directed DNA polymerase from mobile element jockey-like</fullName>
    </recommendedName>
</protein>
<comment type="caution">
    <text evidence="2">The sequence shown here is derived from an EMBL/GenBank/DDBJ whole genome shotgun (WGS) entry which is preliminary data.</text>
</comment>
<name>A0A3M7QNF0_BRAPC</name>
<dbReference type="AlphaFoldDB" id="A0A3M7QNF0"/>
<evidence type="ECO:0000313" key="3">
    <source>
        <dbReference type="Proteomes" id="UP000276133"/>
    </source>
</evidence>
<evidence type="ECO:0000313" key="2">
    <source>
        <dbReference type="EMBL" id="RNA12478.1"/>
    </source>
</evidence>
<feature type="non-terminal residue" evidence="2">
    <location>
        <position position="152"/>
    </location>
</feature>
<dbReference type="Proteomes" id="UP000276133">
    <property type="component" value="Unassembled WGS sequence"/>
</dbReference>
<accession>A0A3M7QNF0</accession>
<dbReference type="EMBL" id="REGN01005681">
    <property type="protein sequence ID" value="RNA12478.1"/>
    <property type="molecule type" value="Genomic_DNA"/>
</dbReference>
<reference evidence="2 3" key="1">
    <citation type="journal article" date="2018" name="Sci. Rep.">
        <title>Genomic signatures of local adaptation to the degree of environmental predictability in rotifers.</title>
        <authorList>
            <person name="Franch-Gras L."/>
            <person name="Hahn C."/>
            <person name="Garcia-Roger E.M."/>
            <person name="Carmona M.J."/>
            <person name="Serra M."/>
            <person name="Gomez A."/>
        </authorList>
    </citation>
    <scope>NUCLEOTIDE SEQUENCE [LARGE SCALE GENOMIC DNA]</scope>
    <source>
        <strain evidence="2">HYR1</strain>
    </source>
</reference>
<feature type="region of interest" description="Disordered" evidence="1">
    <location>
        <begin position="114"/>
        <end position="141"/>
    </location>
</feature>
<sequence length="152" mass="17282">MNSKTITQVSSLIYLGLPIGDQYSVNDYVEEKMKKNQNLMLNQLSFDHWIMIMNFNFKNLTWLYLTKKSKAVSHQAFKKLIAPTTSAPKSTAKSASIKIRPNRTNRTRRTISAVSGEPGKTNQAYKPYPRSAPYKANRTKRTGQGVIAVPWQ</sequence>
<gene>
    <name evidence="2" type="ORF">BpHYR1_007619</name>
</gene>
<organism evidence="2 3">
    <name type="scientific">Brachionus plicatilis</name>
    <name type="common">Marine rotifer</name>
    <name type="synonym">Brachionus muelleri</name>
    <dbReference type="NCBI Taxonomy" id="10195"/>
    <lineage>
        <taxon>Eukaryota</taxon>
        <taxon>Metazoa</taxon>
        <taxon>Spiralia</taxon>
        <taxon>Gnathifera</taxon>
        <taxon>Rotifera</taxon>
        <taxon>Eurotatoria</taxon>
        <taxon>Monogononta</taxon>
        <taxon>Pseudotrocha</taxon>
        <taxon>Ploima</taxon>
        <taxon>Brachionidae</taxon>
        <taxon>Brachionus</taxon>
    </lineage>
</organism>
<proteinExistence type="predicted"/>
<evidence type="ECO:0000256" key="1">
    <source>
        <dbReference type="SAM" id="MobiDB-lite"/>
    </source>
</evidence>
<evidence type="ECO:0008006" key="4">
    <source>
        <dbReference type="Google" id="ProtNLM"/>
    </source>
</evidence>
<keyword evidence="3" id="KW-1185">Reference proteome</keyword>